<evidence type="ECO:0000313" key="1">
    <source>
        <dbReference type="EMBL" id="GIJ48121.1"/>
    </source>
</evidence>
<proteinExistence type="predicted"/>
<name>A0A8J3YMS1_9ACTN</name>
<organism evidence="1 2">
    <name type="scientific">Virgisporangium aliadipatigenens</name>
    <dbReference type="NCBI Taxonomy" id="741659"/>
    <lineage>
        <taxon>Bacteria</taxon>
        <taxon>Bacillati</taxon>
        <taxon>Actinomycetota</taxon>
        <taxon>Actinomycetes</taxon>
        <taxon>Micromonosporales</taxon>
        <taxon>Micromonosporaceae</taxon>
        <taxon>Virgisporangium</taxon>
    </lineage>
</organism>
<evidence type="ECO:0008006" key="3">
    <source>
        <dbReference type="Google" id="ProtNLM"/>
    </source>
</evidence>
<evidence type="ECO:0000313" key="2">
    <source>
        <dbReference type="Proteomes" id="UP000619260"/>
    </source>
</evidence>
<dbReference type="Gene3D" id="3.30.750.24">
    <property type="entry name" value="STAS domain"/>
    <property type="match status" value="1"/>
</dbReference>
<comment type="caution">
    <text evidence="1">The sequence shown here is derived from an EMBL/GenBank/DDBJ whole genome shotgun (WGS) entry which is preliminary data.</text>
</comment>
<gene>
    <name evidence="1" type="ORF">Val02_50070</name>
</gene>
<sequence>MAHRPAAPPVDMNGDPSALTVACAVEGTTTVLTVRGALDPQRCTTLSDGIETAFALRHTGAVVVDLSAAVPIPLAALALLRRSAEEARRAGRSLIVRPFPISGPTDRPAW</sequence>
<protein>
    <recommendedName>
        <fullName evidence="3">STAS domain-containing protein</fullName>
    </recommendedName>
</protein>
<dbReference type="EMBL" id="BOPF01000019">
    <property type="protein sequence ID" value="GIJ48121.1"/>
    <property type="molecule type" value="Genomic_DNA"/>
</dbReference>
<accession>A0A8J3YMS1</accession>
<keyword evidence="2" id="KW-1185">Reference proteome</keyword>
<dbReference type="AlphaFoldDB" id="A0A8J3YMS1"/>
<reference evidence="1" key="1">
    <citation type="submission" date="2021-01" db="EMBL/GenBank/DDBJ databases">
        <title>Whole genome shotgun sequence of Virgisporangium aliadipatigenens NBRC 105644.</title>
        <authorList>
            <person name="Komaki H."/>
            <person name="Tamura T."/>
        </authorList>
    </citation>
    <scope>NUCLEOTIDE SEQUENCE</scope>
    <source>
        <strain evidence="1">NBRC 105644</strain>
    </source>
</reference>
<dbReference type="Proteomes" id="UP000619260">
    <property type="component" value="Unassembled WGS sequence"/>
</dbReference>
<dbReference type="SUPFAM" id="SSF52091">
    <property type="entry name" value="SpoIIaa-like"/>
    <property type="match status" value="1"/>
</dbReference>
<dbReference type="InterPro" id="IPR036513">
    <property type="entry name" value="STAS_dom_sf"/>
</dbReference>
<dbReference type="RefSeq" id="WP_203901620.1">
    <property type="nucleotide sequence ID" value="NZ_BOPF01000019.1"/>
</dbReference>